<keyword evidence="1" id="KW-0812">Transmembrane</keyword>
<evidence type="ECO:0000256" key="1">
    <source>
        <dbReference type="SAM" id="Phobius"/>
    </source>
</evidence>
<proteinExistence type="predicted"/>
<accession>A0A437H0C9</accession>
<keyword evidence="1" id="KW-1133">Transmembrane helix</keyword>
<dbReference type="Proteomes" id="UP000283003">
    <property type="component" value="Unassembled WGS sequence"/>
</dbReference>
<feature type="domain" description="TadE-like" evidence="2">
    <location>
        <begin position="100"/>
        <end position="135"/>
    </location>
</feature>
<keyword evidence="1" id="KW-0472">Membrane</keyword>
<dbReference type="InterPro" id="IPR012495">
    <property type="entry name" value="TadE-like_dom"/>
</dbReference>
<dbReference type="AlphaFoldDB" id="A0A437H0C9"/>
<organism evidence="3 4">
    <name type="scientific">Croceicoccus ponticola</name>
    <dbReference type="NCBI Taxonomy" id="2217664"/>
    <lineage>
        <taxon>Bacteria</taxon>
        <taxon>Pseudomonadati</taxon>
        <taxon>Pseudomonadota</taxon>
        <taxon>Alphaproteobacteria</taxon>
        <taxon>Sphingomonadales</taxon>
        <taxon>Erythrobacteraceae</taxon>
        <taxon>Croceicoccus</taxon>
    </lineage>
</organism>
<evidence type="ECO:0000313" key="3">
    <source>
        <dbReference type="EMBL" id="RVQ69081.1"/>
    </source>
</evidence>
<keyword evidence="4" id="KW-1185">Reference proteome</keyword>
<reference evidence="3 4" key="1">
    <citation type="submission" date="2018-12" db="EMBL/GenBank/DDBJ databases">
        <title>Croceicoccus ponticola sp. nov., a lipolytic bacterium isolated from seawater.</title>
        <authorList>
            <person name="Yoon J.-H."/>
        </authorList>
    </citation>
    <scope>NUCLEOTIDE SEQUENCE [LARGE SCALE GENOMIC DNA]</scope>
    <source>
        <strain evidence="3 4">GM-16</strain>
    </source>
</reference>
<evidence type="ECO:0000313" key="4">
    <source>
        <dbReference type="Proteomes" id="UP000283003"/>
    </source>
</evidence>
<feature type="transmembrane region" description="Helical" evidence="1">
    <location>
        <begin position="103"/>
        <end position="127"/>
    </location>
</feature>
<protein>
    <submittedName>
        <fullName evidence="3">Pilus assembly protein</fullName>
    </submittedName>
</protein>
<dbReference type="OrthoDB" id="7427721at2"/>
<dbReference type="Pfam" id="PF07811">
    <property type="entry name" value="TadE"/>
    <property type="match status" value="1"/>
</dbReference>
<comment type="caution">
    <text evidence="3">The sequence shown here is derived from an EMBL/GenBank/DDBJ whole genome shotgun (WGS) entry which is preliminary data.</text>
</comment>
<gene>
    <name evidence="3" type="ORF">EKN06_02405</name>
</gene>
<sequence>MPPQRAACRSCPAAPPRSVKLQSTNAIAVATTASVRRNTAAPTPPSRSARLSWFSCAKITHRYGAISASVRTWNSTSSAPSRSDSLMQLFLTRLQKDDRGVSAIETAILLPVLVTMLIGVLQIGLYLQAQNAVRSVGGEMSRFMTVESQKHNQVTNQQIEDTALGIAVSAPYILKSSQLDIEVADSTVQNIDRVRQVDVKMSYTVPNILGFADWDVMTIDYTRKAFIPLEPPAS</sequence>
<evidence type="ECO:0000259" key="2">
    <source>
        <dbReference type="Pfam" id="PF07811"/>
    </source>
</evidence>
<name>A0A437H0C9_9SPHN</name>
<dbReference type="EMBL" id="RXOL01000001">
    <property type="protein sequence ID" value="RVQ69081.1"/>
    <property type="molecule type" value="Genomic_DNA"/>
</dbReference>